<protein>
    <submittedName>
        <fullName evidence="2">Uncharacterized protein</fullName>
    </submittedName>
</protein>
<keyword evidence="1" id="KW-0732">Signal</keyword>
<dbReference type="RefSeq" id="WP_009335560.1">
    <property type="nucleotide sequence ID" value="NZ_JAMAWK010000009.1"/>
</dbReference>
<dbReference type="EMBL" id="MBRJ01000041">
    <property type="protein sequence ID" value="OHX44592.1"/>
    <property type="molecule type" value="Genomic_DNA"/>
</dbReference>
<dbReference type="CDD" id="cd11614">
    <property type="entry name" value="SAF_CpaB_FlgA_like"/>
    <property type="match status" value="1"/>
</dbReference>
<gene>
    <name evidence="2" type="ORF">BBV17_25550</name>
</gene>
<accession>A0ABX3CN79</accession>
<proteinExistence type="predicted"/>
<dbReference type="Proteomes" id="UP000180194">
    <property type="component" value="Unassembled WGS sequence"/>
</dbReference>
<feature type="signal peptide" evidence="1">
    <location>
        <begin position="1"/>
        <end position="24"/>
    </location>
</feature>
<reference evidence="2 3" key="1">
    <citation type="submission" date="2016-07" db="EMBL/GenBank/DDBJ databases">
        <title>Bacillus oceanisediminis whole genome.</title>
        <authorList>
            <person name="Pal Y."/>
            <person name="Verma A."/>
            <person name="Mual P."/>
            <person name="Srinivasan K."/>
        </authorList>
    </citation>
    <scope>NUCLEOTIDE SEQUENCE [LARGE SCALE GENOMIC DNA]</scope>
    <source>
        <strain evidence="2 3">Bhandara28</strain>
    </source>
</reference>
<feature type="chain" id="PRO_5046915692" evidence="1">
    <location>
        <begin position="25"/>
        <end position="221"/>
    </location>
</feature>
<evidence type="ECO:0000256" key="1">
    <source>
        <dbReference type="SAM" id="SignalP"/>
    </source>
</evidence>
<keyword evidence="3" id="KW-1185">Reference proteome</keyword>
<evidence type="ECO:0000313" key="3">
    <source>
        <dbReference type="Proteomes" id="UP000180194"/>
    </source>
</evidence>
<name>A0ABX3CN79_9BACI</name>
<evidence type="ECO:0000313" key="2">
    <source>
        <dbReference type="EMBL" id="OHX44592.1"/>
    </source>
</evidence>
<organism evidence="2 3">
    <name type="scientific">Cytobacillus oceanisediminis</name>
    <dbReference type="NCBI Taxonomy" id="665099"/>
    <lineage>
        <taxon>Bacteria</taxon>
        <taxon>Bacillati</taxon>
        <taxon>Bacillota</taxon>
        <taxon>Bacilli</taxon>
        <taxon>Bacillales</taxon>
        <taxon>Bacillaceae</taxon>
        <taxon>Cytobacillus</taxon>
    </lineage>
</organism>
<sequence>MRKKFNKQLFFSIFFFLLFMGAVAANELDLFKSLTTTQVVMAKDVIEKDTVITNENVWIFQMPNELVTDEMYRNVNDVVGKTATQVILPSQYVSAKALDQSLLRPTAEHEFFPIPNAWLVEIQGTLRRYDQVNISAIYAGKQDAAEVTFNSSLIKSEYILEQVPVAYVKGSRNEEVTGLQSGDDRLYGTQNPSNIQLSLTLENFKVLEKLYMEGYKFVISN</sequence>
<comment type="caution">
    <text evidence="2">The sequence shown here is derived from an EMBL/GenBank/DDBJ whole genome shotgun (WGS) entry which is preliminary data.</text>
</comment>
<dbReference type="Gene3D" id="3.90.1210.10">
    <property type="entry name" value="Antifreeze-like/N-acetylneuraminic acid synthase C-terminal domain"/>
    <property type="match status" value="1"/>
</dbReference>